<protein>
    <recommendedName>
        <fullName evidence="1">non-specific serine/threonine protein kinase</fullName>
        <ecNumber evidence="1">2.7.11.1</ecNumber>
    </recommendedName>
</protein>
<evidence type="ECO:0000256" key="9">
    <source>
        <dbReference type="SAM" id="MobiDB-lite"/>
    </source>
</evidence>
<dbReference type="PANTHER" id="PTHR22967:SF57">
    <property type="entry name" value="AUXILIN, ISOFORM A-RELATED"/>
    <property type="match status" value="1"/>
</dbReference>
<dbReference type="InterPro" id="IPR000719">
    <property type="entry name" value="Prot_kinase_dom"/>
</dbReference>
<comment type="catalytic activity">
    <reaction evidence="7">
        <text>L-threonyl-[protein] + ATP = O-phospho-L-threonyl-[protein] + ADP + H(+)</text>
        <dbReference type="Rhea" id="RHEA:46608"/>
        <dbReference type="Rhea" id="RHEA-COMP:11060"/>
        <dbReference type="Rhea" id="RHEA-COMP:11605"/>
        <dbReference type="ChEBI" id="CHEBI:15378"/>
        <dbReference type="ChEBI" id="CHEBI:30013"/>
        <dbReference type="ChEBI" id="CHEBI:30616"/>
        <dbReference type="ChEBI" id="CHEBI:61977"/>
        <dbReference type="ChEBI" id="CHEBI:456216"/>
        <dbReference type="EC" id="2.7.11.1"/>
    </reaction>
</comment>
<accession>A0A7J6LZ11</accession>
<dbReference type="GO" id="GO:0004674">
    <property type="term" value="F:protein serine/threonine kinase activity"/>
    <property type="evidence" value="ECO:0007669"/>
    <property type="project" value="UniProtKB-KW"/>
</dbReference>
<dbReference type="GO" id="GO:0005737">
    <property type="term" value="C:cytoplasm"/>
    <property type="evidence" value="ECO:0007669"/>
    <property type="project" value="TreeGrafter"/>
</dbReference>
<proteinExistence type="predicted"/>
<dbReference type="SUPFAM" id="SSF56112">
    <property type="entry name" value="Protein kinase-like (PK-like)"/>
    <property type="match status" value="1"/>
</dbReference>
<evidence type="ECO:0000313" key="11">
    <source>
        <dbReference type="EMBL" id="KAF4664061.1"/>
    </source>
</evidence>
<feature type="compositionally biased region" description="Polar residues" evidence="9">
    <location>
        <begin position="426"/>
        <end position="435"/>
    </location>
</feature>
<evidence type="ECO:0000256" key="7">
    <source>
        <dbReference type="ARBA" id="ARBA00047899"/>
    </source>
</evidence>
<evidence type="ECO:0000256" key="1">
    <source>
        <dbReference type="ARBA" id="ARBA00012513"/>
    </source>
</evidence>
<feature type="region of interest" description="Disordered" evidence="9">
    <location>
        <begin position="426"/>
        <end position="457"/>
    </location>
</feature>
<evidence type="ECO:0000256" key="2">
    <source>
        <dbReference type="ARBA" id="ARBA00022527"/>
    </source>
</evidence>
<evidence type="ECO:0000256" key="3">
    <source>
        <dbReference type="ARBA" id="ARBA00022679"/>
    </source>
</evidence>
<organism evidence="11 12">
    <name type="scientific">Perkinsus chesapeaki</name>
    <name type="common">Clam parasite</name>
    <name type="synonym">Perkinsus andrewsi</name>
    <dbReference type="NCBI Taxonomy" id="330153"/>
    <lineage>
        <taxon>Eukaryota</taxon>
        <taxon>Sar</taxon>
        <taxon>Alveolata</taxon>
        <taxon>Perkinsozoa</taxon>
        <taxon>Perkinsea</taxon>
        <taxon>Perkinsida</taxon>
        <taxon>Perkinsidae</taxon>
        <taxon>Perkinsus</taxon>
    </lineage>
</organism>
<dbReference type="Proteomes" id="UP000591131">
    <property type="component" value="Unassembled WGS sequence"/>
</dbReference>
<dbReference type="AlphaFoldDB" id="A0A7J6LZ11"/>
<reference evidence="11 12" key="1">
    <citation type="submission" date="2020-04" db="EMBL/GenBank/DDBJ databases">
        <title>Perkinsus chesapeaki whole genome sequence.</title>
        <authorList>
            <person name="Bogema D.R."/>
        </authorList>
    </citation>
    <scope>NUCLEOTIDE SEQUENCE [LARGE SCALE GENOMIC DNA]</scope>
    <source>
        <strain evidence="11">ATCC PRA-425</strain>
    </source>
</reference>
<dbReference type="PANTHER" id="PTHR22967">
    <property type="entry name" value="SERINE/THREONINE PROTEIN KINASE"/>
    <property type="match status" value="1"/>
</dbReference>
<evidence type="ECO:0000256" key="5">
    <source>
        <dbReference type="ARBA" id="ARBA00022777"/>
    </source>
</evidence>
<gene>
    <name evidence="11" type="ORF">FOL47_005321</name>
</gene>
<dbReference type="OrthoDB" id="248923at2759"/>
<dbReference type="SMART" id="SM00220">
    <property type="entry name" value="S_TKc"/>
    <property type="match status" value="1"/>
</dbReference>
<dbReference type="PROSITE" id="PS00108">
    <property type="entry name" value="PROTEIN_KINASE_ST"/>
    <property type="match status" value="1"/>
</dbReference>
<dbReference type="InterPro" id="IPR011009">
    <property type="entry name" value="Kinase-like_dom_sf"/>
</dbReference>
<name>A0A7J6LZ11_PERCH</name>
<feature type="region of interest" description="Disordered" evidence="9">
    <location>
        <begin position="530"/>
        <end position="550"/>
    </location>
</feature>
<keyword evidence="3" id="KW-0808">Transferase</keyword>
<dbReference type="Gene3D" id="1.10.510.10">
    <property type="entry name" value="Transferase(Phosphotransferase) domain 1"/>
    <property type="match status" value="1"/>
</dbReference>
<dbReference type="EMBL" id="JAAPAO010000298">
    <property type="protein sequence ID" value="KAF4664061.1"/>
    <property type="molecule type" value="Genomic_DNA"/>
</dbReference>
<feature type="compositionally biased region" description="Polar residues" evidence="9">
    <location>
        <begin position="533"/>
        <end position="550"/>
    </location>
</feature>
<evidence type="ECO:0000256" key="4">
    <source>
        <dbReference type="ARBA" id="ARBA00022741"/>
    </source>
</evidence>
<evidence type="ECO:0000256" key="6">
    <source>
        <dbReference type="ARBA" id="ARBA00022840"/>
    </source>
</evidence>
<keyword evidence="5" id="KW-0418">Kinase</keyword>
<keyword evidence="6" id="KW-0067">ATP-binding</keyword>
<comment type="catalytic activity">
    <reaction evidence="8">
        <text>L-seryl-[protein] + ATP = O-phospho-L-seryl-[protein] + ADP + H(+)</text>
        <dbReference type="Rhea" id="RHEA:17989"/>
        <dbReference type="Rhea" id="RHEA-COMP:9863"/>
        <dbReference type="Rhea" id="RHEA-COMP:11604"/>
        <dbReference type="ChEBI" id="CHEBI:15378"/>
        <dbReference type="ChEBI" id="CHEBI:29999"/>
        <dbReference type="ChEBI" id="CHEBI:30616"/>
        <dbReference type="ChEBI" id="CHEBI:83421"/>
        <dbReference type="ChEBI" id="CHEBI:456216"/>
        <dbReference type="EC" id="2.7.11.1"/>
    </reaction>
</comment>
<evidence type="ECO:0000259" key="10">
    <source>
        <dbReference type="PROSITE" id="PS50011"/>
    </source>
</evidence>
<sequence length="550" mass="59792">MNRLVEAFSAAKNGVTDTKAKAKKSPARVYRFHTREVAEERPLSEGGFAYVSLMKDVHTGRSYAMKKMICTDRTRYQMALHECTILESLVGHPNIVNCYGHIIEQGEQPGSKDVCLLLDYCDGGHLLDLLDRYHGRVPTATIVKVMKDLMSAVNILHTQKPPIQHRDLKVENVLYNSASDLYTLCDFGSATTREYPDPSSLSKAQMATLEEDIQRYTTLMYRPPEMVDLYTGLPITTKSDIWMCGCILFTLICYRHPFQDQSVLAISNARYSIDPEAAERHPRPLSDLCRWMLSREPTTRPTAQQVLDVLENWNRVAIEGLTIPHANDDSVKGASAATACLAVPSQAELPSWQAFQPDSQPSSSPEQSGPAPTTGDWKSFTDPHPLRELSPPADFDANAPPLSSTAPAAVATSWGTAAAAFVSSPTVQPISTPPSGDSLPAWTAFGGSPSSAPPAAAPTVSLVNDTSQFTTGTDVWSNSPMKTANDSTTNQWNAFNCNSMQVNEGGREAQTESGQPAEVKTTTDLIRLIDGNGATSPVNTDNMVVQSPPG</sequence>
<feature type="domain" description="Protein kinase" evidence="10">
    <location>
        <begin position="37"/>
        <end position="314"/>
    </location>
</feature>
<keyword evidence="4" id="KW-0547">Nucleotide-binding</keyword>
<dbReference type="EC" id="2.7.11.1" evidence="1"/>
<feature type="compositionally biased region" description="Low complexity" evidence="9">
    <location>
        <begin position="356"/>
        <end position="372"/>
    </location>
</feature>
<dbReference type="PROSITE" id="PS50011">
    <property type="entry name" value="PROTEIN_KINASE_DOM"/>
    <property type="match status" value="1"/>
</dbReference>
<comment type="caution">
    <text evidence="11">The sequence shown here is derived from an EMBL/GenBank/DDBJ whole genome shotgun (WGS) entry which is preliminary data.</text>
</comment>
<dbReference type="InterPro" id="IPR008271">
    <property type="entry name" value="Ser/Thr_kinase_AS"/>
</dbReference>
<dbReference type="Pfam" id="PF00069">
    <property type="entry name" value="Pkinase"/>
    <property type="match status" value="1"/>
</dbReference>
<dbReference type="GO" id="GO:0005524">
    <property type="term" value="F:ATP binding"/>
    <property type="evidence" value="ECO:0007669"/>
    <property type="project" value="UniProtKB-KW"/>
</dbReference>
<evidence type="ECO:0000256" key="8">
    <source>
        <dbReference type="ARBA" id="ARBA00048679"/>
    </source>
</evidence>
<feature type="region of interest" description="Disordered" evidence="9">
    <location>
        <begin position="353"/>
        <end position="405"/>
    </location>
</feature>
<keyword evidence="12" id="KW-1185">Reference proteome</keyword>
<evidence type="ECO:0000313" key="12">
    <source>
        <dbReference type="Proteomes" id="UP000591131"/>
    </source>
</evidence>
<keyword evidence="2" id="KW-0723">Serine/threonine-protein kinase</keyword>